<comment type="subcellular location">
    <subcellularLocation>
        <location evidence="2">Chromosome</location>
        <location evidence="2">Telomere</location>
    </subcellularLocation>
    <subcellularLocation>
        <location evidence="1">Nucleus</location>
    </subcellularLocation>
</comment>
<reference evidence="9" key="1">
    <citation type="submission" date="2011-12" db="EMBL/GenBank/DDBJ databases">
        <title>The Draft Genome of Lepisosteus oculatus.</title>
        <authorList>
            <consortium name="The Broad Institute Genome Assembly &amp; Analysis Group"/>
            <consortium name="Computational R&amp;D Group"/>
            <consortium name="and Sequencing Platform"/>
            <person name="Di Palma F."/>
            <person name="Alfoldi J."/>
            <person name="Johnson J."/>
            <person name="Berlin A."/>
            <person name="Gnerre S."/>
            <person name="Jaffe D."/>
            <person name="MacCallum I."/>
            <person name="Young S."/>
            <person name="Walker B.J."/>
            <person name="Lander E.S."/>
            <person name="Lindblad-Toh K."/>
        </authorList>
    </citation>
    <scope>NUCLEOTIDE SEQUENCE [LARGE SCALE GENOMIC DNA]</scope>
</reference>
<dbReference type="GO" id="GO:0005697">
    <property type="term" value="C:telomerase holoenzyme complex"/>
    <property type="evidence" value="ECO:0007669"/>
    <property type="project" value="InterPro"/>
</dbReference>
<dbReference type="GO" id="GO:0070198">
    <property type="term" value="P:protein localization to chromosome, telomeric region"/>
    <property type="evidence" value="ECO:0000318"/>
    <property type="project" value="GO_Central"/>
</dbReference>
<dbReference type="KEGG" id="loc:107080026"/>
<dbReference type="FunCoup" id="W5MIS6">
    <property type="interactions" value="24"/>
</dbReference>
<dbReference type="HOGENOM" id="CLU_435425_0_0_1"/>
<dbReference type="GO" id="GO:0032211">
    <property type="term" value="P:negative regulation of telomere maintenance via telomerase"/>
    <property type="evidence" value="ECO:0000318"/>
    <property type="project" value="GO_Central"/>
</dbReference>
<keyword evidence="3" id="KW-0158">Chromosome</keyword>
<dbReference type="Proteomes" id="UP000018468">
    <property type="component" value="Linkage group LG23"/>
</dbReference>
<feature type="compositionally biased region" description="Polar residues" evidence="6">
    <location>
        <begin position="416"/>
        <end position="431"/>
    </location>
</feature>
<dbReference type="OrthoDB" id="8695674at2759"/>
<dbReference type="EMBL" id="AHAT01020920">
    <property type="status" value="NOT_ANNOTATED_CDS"/>
    <property type="molecule type" value="Genomic_DNA"/>
</dbReference>
<sequence>MSLKNPVTIQPWIDLLLQKYGQEEEPTSVKAHVIGFGNVSGLQNEQVENPAAVVFLSDHQVFIPGIITREAWEELEEEEDYCAFFDLKDYIVILVNYSVMFQMEKEESKCQFFILIKRLRALRSEPVIHDVPNCKTLPRVKQQIYKLWMSCVEDEDSMKNNNTGYSLTQLLHYLDQEKVKTLRTMARKCLDGTCSSPVPSTSRAALLPPTPCPPADWKSIRTQDKGERPFTIPVSHLIIPARQRELLARVPERPAGAPSFPSTSGPASERWPAQEVTDPAECELDLECTADPEQDTRTTPDPWSRFQPMEISDVSSAGESVTPDDLPTRTSTQCPAVSQIVPGEAGPSIPEPERQPGAELSGQRSSLTHKEVRKEADVLGFSLHDLSRESQHCSFPAYQEPKSLNAVATSISPISRSSLTAHTGTGSQEGSQAERARSPPAHSRATDPTYVAPTLREPAPAPLRMEEGDEMVLMRKACTGKRKYKTPGKEISIDEDRDGGLACHSLESASPKRSNPVRRVTQPKKPLVMETRPELPTAAASQGSSLCWDREAVTRRSEDKQGAGHHSNPVNTHRDGSPFMYSYTPSVSIMKAVRSLRVSENFLKWSVQYLLSPGPAVTVDTRRELSSD</sequence>
<dbReference type="GO" id="GO:0070187">
    <property type="term" value="C:shelterin complex"/>
    <property type="evidence" value="ECO:0000318"/>
    <property type="project" value="GO_Central"/>
</dbReference>
<feature type="domain" description="Shelterin complex subunit TPP1/Est3" evidence="7">
    <location>
        <begin position="9"/>
        <end position="152"/>
    </location>
</feature>
<evidence type="ECO:0000256" key="5">
    <source>
        <dbReference type="ARBA" id="ARBA00023242"/>
    </source>
</evidence>
<evidence type="ECO:0000256" key="1">
    <source>
        <dbReference type="ARBA" id="ARBA00004123"/>
    </source>
</evidence>
<dbReference type="InterPro" id="IPR028631">
    <property type="entry name" value="ACD"/>
</dbReference>
<dbReference type="CTD" id="65057"/>
<dbReference type="GO" id="GO:0007004">
    <property type="term" value="P:telomere maintenance via telomerase"/>
    <property type="evidence" value="ECO:0007669"/>
    <property type="project" value="InterPro"/>
</dbReference>
<evidence type="ECO:0000313" key="9">
    <source>
        <dbReference type="Proteomes" id="UP000018468"/>
    </source>
</evidence>
<keyword evidence="5" id="KW-0539">Nucleus</keyword>
<protein>
    <submittedName>
        <fullName evidence="8">Uncharacterized LOC107080026</fullName>
    </submittedName>
</protein>
<reference evidence="8" key="3">
    <citation type="submission" date="2025-09" db="UniProtKB">
        <authorList>
            <consortium name="Ensembl"/>
        </authorList>
    </citation>
    <scope>IDENTIFICATION</scope>
</reference>
<dbReference type="InterPro" id="IPR019437">
    <property type="entry name" value="TPP1/Est3"/>
</dbReference>
<dbReference type="Bgee" id="ENSLOCG00000006856">
    <property type="expression patterns" value="Expressed in testis and 13 other cell types or tissues"/>
</dbReference>
<dbReference type="GO" id="GO:0016233">
    <property type="term" value="P:telomere capping"/>
    <property type="evidence" value="ECO:0000318"/>
    <property type="project" value="GO_Central"/>
</dbReference>
<dbReference type="PANTHER" id="PTHR14487:SF3">
    <property type="entry name" value="ADRENOCORTICAL DYSPLASIA PROTEIN HOMOLOG"/>
    <property type="match status" value="1"/>
</dbReference>
<dbReference type="STRING" id="7918.ENSLOCP00000008285"/>
<dbReference type="AlphaFoldDB" id="W5MIS6"/>
<feature type="compositionally biased region" description="Basic and acidic residues" evidence="6">
    <location>
        <begin position="552"/>
        <end position="562"/>
    </location>
</feature>
<dbReference type="Pfam" id="PF10341">
    <property type="entry name" value="TPP1"/>
    <property type="match status" value="1"/>
</dbReference>
<dbReference type="OMA" id="LAIWHEE"/>
<organism evidence="8 9">
    <name type="scientific">Lepisosteus oculatus</name>
    <name type="common">Spotted gar</name>
    <dbReference type="NCBI Taxonomy" id="7918"/>
    <lineage>
        <taxon>Eukaryota</taxon>
        <taxon>Metazoa</taxon>
        <taxon>Chordata</taxon>
        <taxon>Craniata</taxon>
        <taxon>Vertebrata</taxon>
        <taxon>Euteleostomi</taxon>
        <taxon>Actinopterygii</taxon>
        <taxon>Neopterygii</taxon>
        <taxon>Holostei</taxon>
        <taxon>Semionotiformes</taxon>
        <taxon>Lepisosteidae</taxon>
        <taxon>Lepisosteus</taxon>
    </lineage>
</organism>
<evidence type="ECO:0000256" key="4">
    <source>
        <dbReference type="ARBA" id="ARBA00022895"/>
    </source>
</evidence>
<reference evidence="8" key="2">
    <citation type="submission" date="2025-08" db="UniProtKB">
        <authorList>
            <consortium name="Ensembl"/>
        </authorList>
    </citation>
    <scope>IDENTIFICATION</scope>
</reference>
<evidence type="ECO:0000313" key="8">
    <source>
        <dbReference type="Ensembl" id="ENSLOCP00000008285.1"/>
    </source>
</evidence>
<keyword evidence="9" id="KW-1185">Reference proteome</keyword>
<feature type="region of interest" description="Disordered" evidence="6">
    <location>
        <begin position="552"/>
        <end position="577"/>
    </location>
</feature>
<proteinExistence type="predicted"/>
<dbReference type="Ensembl" id="ENSLOCT00000008295.1">
    <property type="protein sequence ID" value="ENSLOCP00000008285.1"/>
    <property type="gene ID" value="ENSLOCG00000006856.1"/>
</dbReference>
<name>W5MIS6_LEPOC</name>
<feature type="region of interest" description="Disordered" evidence="6">
    <location>
        <begin position="253"/>
        <end position="369"/>
    </location>
</feature>
<feature type="compositionally biased region" description="Acidic residues" evidence="6">
    <location>
        <begin position="278"/>
        <end position="293"/>
    </location>
</feature>
<dbReference type="Gene3D" id="2.40.50.960">
    <property type="match status" value="1"/>
</dbReference>
<evidence type="ECO:0000259" key="7">
    <source>
        <dbReference type="Pfam" id="PF10341"/>
    </source>
</evidence>
<dbReference type="eggNOG" id="ENOG502S1T5">
    <property type="taxonomic scope" value="Eukaryota"/>
</dbReference>
<evidence type="ECO:0000256" key="2">
    <source>
        <dbReference type="ARBA" id="ARBA00004574"/>
    </source>
</evidence>
<dbReference type="GO" id="GO:0042162">
    <property type="term" value="F:telomeric DNA binding"/>
    <property type="evidence" value="ECO:0000318"/>
    <property type="project" value="GO_Central"/>
</dbReference>
<accession>W5MIS6</accession>
<evidence type="ECO:0000256" key="3">
    <source>
        <dbReference type="ARBA" id="ARBA00022454"/>
    </source>
</evidence>
<keyword evidence="4" id="KW-0779">Telomere</keyword>
<dbReference type="GeneID" id="107080026"/>
<dbReference type="GeneTree" id="ENSGT00390000004877"/>
<dbReference type="InParanoid" id="W5MIS6"/>
<evidence type="ECO:0000256" key="6">
    <source>
        <dbReference type="SAM" id="MobiDB-lite"/>
    </source>
</evidence>
<feature type="region of interest" description="Disordered" evidence="6">
    <location>
        <begin position="416"/>
        <end position="468"/>
    </location>
</feature>
<dbReference type="PANTHER" id="PTHR14487">
    <property type="entry name" value="ADRENOCORTICAL DYSPLASIA PROTEIN ACD"/>
    <property type="match status" value="1"/>
</dbReference>